<evidence type="ECO:0000313" key="3">
    <source>
        <dbReference type="EMBL" id="PYE81367.1"/>
    </source>
</evidence>
<dbReference type="SUPFAM" id="SSF50475">
    <property type="entry name" value="FMN-binding split barrel"/>
    <property type="match status" value="1"/>
</dbReference>
<protein>
    <submittedName>
        <fullName evidence="3">Flavin reductase (DIM6/NTAB) family NADH-FMN oxidoreductase RutF</fullName>
    </submittedName>
</protein>
<evidence type="ECO:0000259" key="2">
    <source>
        <dbReference type="SMART" id="SM00903"/>
    </source>
</evidence>
<dbReference type="GO" id="GO:0010181">
    <property type="term" value="F:FMN binding"/>
    <property type="evidence" value="ECO:0007669"/>
    <property type="project" value="InterPro"/>
</dbReference>
<dbReference type="GO" id="GO:0006208">
    <property type="term" value="P:pyrimidine nucleobase catabolic process"/>
    <property type="evidence" value="ECO:0007669"/>
    <property type="project" value="TreeGrafter"/>
</dbReference>
<proteinExistence type="predicted"/>
<dbReference type="GO" id="GO:0042602">
    <property type="term" value="F:riboflavin reductase (NADPH) activity"/>
    <property type="evidence" value="ECO:0007669"/>
    <property type="project" value="TreeGrafter"/>
</dbReference>
<evidence type="ECO:0000313" key="4">
    <source>
        <dbReference type="Proteomes" id="UP000248311"/>
    </source>
</evidence>
<accession>A0A318STC2</accession>
<dbReference type="EMBL" id="QJTE01000006">
    <property type="protein sequence ID" value="PYE81367.1"/>
    <property type="molecule type" value="Genomic_DNA"/>
</dbReference>
<sequence>MTIAVRDIDPRALRECCGRFATGVTVVTTRTAAGDHGMTISAFMSVSLTPPLVCISVGRGARLLPKLRGSGRFAINILSEDMRAHALHFAGRPEAALNDPFEDRHGLPILRDAAAVLVADVARTVEAGDHVLVLGAVRHLEHRPGARPLLHHAGQFGGIAAQAR</sequence>
<dbReference type="Proteomes" id="UP000248311">
    <property type="component" value="Unassembled WGS sequence"/>
</dbReference>
<reference evidence="3 4" key="1">
    <citation type="submission" date="2018-06" db="EMBL/GenBank/DDBJ databases">
        <title>Genomic Encyclopedia of Type Strains, Phase III (KMG-III): the genomes of soil and plant-associated and newly described type strains.</title>
        <authorList>
            <person name="Whitman W."/>
        </authorList>
    </citation>
    <scope>NUCLEOTIDE SEQUENCE [LARGE SCALE GENOMIC DNA]</scope>
    <source>
        <strain evidence="3 4">CECT 9025</strain>
    </source>
</reference>
<dbReference type="RefSeq" id="WP_110815384.1">
    <property type="nucleotide sequence ID" value="NZ_QJTE01000006.1"/>
</dbReference>
<evidence type="ECO:0000256" key="1">
    <source>
        <dbReference type="ARBA" id="ARBA00023002"/>
    </source>
</evidence>
<organism evidence="3 4">
    <name type="scientific">Pseudoroseicyclus aestuarii</name>
    <dbReference type="NCBI Taxonomy" id="1795041"/>
    <lineage>
        <taxon>Bacteria</taxon>
        <taxon>Pseudomonadati</taxon>
        <taxon>Pseudomonadota</taxon>
        <taxon>Alphaproteobacteria</taxon>
        <taxon>Rhodobacterales</taxon>
        <taxon>Paracoccaceae</taxon>
        <taxon>Pseudoroseicyclus</taxon>
    </lineage>
</organism>
<comment type="caution">
    <text evidence="3">The sequence shown here is derived from an EMBL/GenBank/DDBJ whole genome shotgun (WGS) entry which is preliminary data.</text>
</comment>
<dbReference type="Gene3D" id="2.30.110.10">
    <property type="entry name" value="Electron Transport, Fmn-binding Protein, Chain A"/>
    <property type="match status" value="1"/>
</dbReference>
<dbReference type="InterPro" id="IPR012349">
    <property type="entry name" value="Split_barrel_FMN-bd"/>
</dbReference>
<dbReference type="InterPro" id="IPR002563">
    <property type="entry name" value="Flavin_Rdtase-like_dom"/>
</dbReference>
<dbReference type="InterPro" id="IPR050268">
    <property type="entry name" value="NADH-dep_flavin_reductase"/>
</dbReference>
<dbReference type="SMART" id="SM00903">
    <property type="entry name" value="Flavin_Reduct"/>
    <property type="match status" value="1"/>
</dbReference>
<keyword evidence="4" id="KW-1185">Reference proteome</keyword>
<keyword evidence="1" id="KW-0560">Oxidoreductase</keyword>
<name>A0A318STC2_9RHOB</name>
<gene>
    <name evidence="3" type="ORF">DFP88_10645</name>
</gene>
<feature type="domain" description="Flavin reductase like" evidence="2">
    <location>
        <begin position="17"/>
        <end position="158"/>
    </location>
</feature>
<dbReference type="OrthoDB" id="9792858at2"/>
<dbReference type="Pfam" id="PF01613">
    <property type="entry name" value="Flavin_Reduct"/>
    <property type="match status" value="1"/>
</dbReference>
<dbReference type="PANTHER" id="PTHR30466">
    <property type="entry name" value="FLAVIN REDUCTASE"/>
    <property type="match status" value="1"/>
</dbReference>
<dbReference type="AlphaFoldDB" id="A0A318STC2"/>
<dbReference type="PANTHER" id="PTHR30466:SF1">
    <property type="entry name" value="FMN REDUCTASE (NADH) RUTF"/>
    <property type="match status" value="1"/>
</dbReference>